<dbReference type="Proteomes" id="UP001597180">
    <property type="component" value="Unassembled WGS sequence"/>
</dbReference>
<dbReference type="SUPFAM" id="SSF46626">
    <property type="entry name" value="Cytochrome c"/>
    <property type="match status" value="1"/>
</dbReference>
<evidence type="ECO:0000313" key="10">
    <source>
        <dbReference type="Proteomes" id="UP001597180"/>
    </source>
</evidence>
<dbReference type="Pfam" id="PF13442">
    <property type="entry name" value="Cytochrome_CBB3"/>
    <property type="match status" value="1"/>
</dbReference>
<keyword evidence="2 6" id="KW-0349">Heme</keyword>
<keyword evidence="1" id="KW-0813">Transport</keyword>
<evidence type="ECO:0000256" key="6">
    <source>
        <dbReference type="PROSITE-ProRule" id="PRU00433"/>
    </source>
</evidence>
<evidence type="ECO:0000259" key="8">
    <source>
        <dbReference type="PROSITE" id="PS51007"/>
    </source>
</evidence>
<evidence type="ECO:0000256" key="7">
    <source>
        <dbReference type="SAM" id="SignalP"/>
    </source>
</evidence>
<comment type="caution">
    <text evidence="9">The sequence shown here is derived from an EMBL/GenBank/DDBJ whole genome shotgun (WGS) entry which is preliminary data.</text>
</comment>
<evidence type="ECO:0000256" key="2">
    <source>
        <dbReference type="ARBA" id="ARBA00022617"/>
    </source>
</evidence>
<feature type="chain" id="PRO_5047344290" evidence="7">
    <location>
        <begin position="22"/>
        <end position="126"/>
    </location>
</feature>
<feature type="signal peptide" evidence="7">
    <location>
        <begin position="1"/>
        <end position="21"/>
    </location>
</feature>
<dbReference type="PANTHER" id="PTHR37823:SF4">
    <property type="entry name" value="MENAQUINOL-CYTOCHROME C REDUCTASE CYTOCHROME B_C SUBUNIT"/>
    <property type="match status" value="1"/>
</dbReference>
<keyword evidence="4" id="KW-0249">Electron transport</keyword>
<dbReference type="PROSITE" id="PS51007">
    <property type="entry name" value="CYTC"/>
    <property type="match status" value="1"/>
</dbReference>
<dbReference type="EMBL" id="JBHTLU010000014">
    <property type="protein sequence ID" value="MFD1221140.1"/>
    <property type="molecule type" value="Genomic_DNA"/>
</dbReference>
<dbReference type="PIRSF" id="PIRSF000025">
    <property type="entry name" value="Cytc_Bsub_c550"/>
    <property type="match status" value="1"/>
</dbReference>
<proteinExistence type="predicted"/>
<gene>
    <name evidence="9" type="ORF">ACFQ4B_13520</name>
</gene>
<keyword evidence="7" id="KW-0732">Signal</keyword>
<dbReference type="Gene3D" id="1.10.760.10">
    <property type="entry name" value="Cytochrome c-like domain"/>
    <property type="match status" value="1"/>
</dbReference>
<evidence type="ECO:0000256" key="5">
    <source>
        <dbReference type="ARBA" id="ARBA00023004"/>
    </source>
</evidence>
<sequence length="126" mass="12828">MSKITKGLSWAVSLLIVGALAGCGGTAKQGGEPFGGGNKAASQGDALTSAPEQVQALYKQSCISCHGNNLEGKVGPATNLQKIGGKLTKEQISKQIISGGNGMPGFGTKLKPEETEALAEWLASKK</sequence>
<protein>
    <submittedName>
        <fullName evidence="9">C-type cytochrome</fullName>
    </submittedName>
</protein>
<evidence type="ECO:0000256" key="4">
    <source>
        <dbReference type="ARBA" id="ARBA00022982"/>
    </source>
</evidence>
<organism evidence="9 10">
    <name type="scientific">Paenibacillus vulneris</name>
    <dbReference type="NCBI Taxonomy" id="1133364"/>
    <lineage>
        <taxon>Bacteria</taxon>
        <taxon>Bacillati</taxon>
        <taxon>Bacillota</taxon>
        <taxon>Bacilli</taxon>
        <taxon>Bacillales</taxon>
        <taxon>Paenibacillaceae</taxon>
        <taxon>Paenibacillus</taxon>
    </lineage>
</organism>
<feature type="domain" description="Cytochrome c" evidence="8">
    <location>
        <begin position="39"/>
        <end position="126"/>
    </location>
</feature>
<evidence type="ECO:0000313" key="9">
    <source>
        <dbReference type="EMBL" id="MFD1221140.1"/>
    </source>
</evidence>
<dbReference type="RefSeq" id="WP_079913611.1">
    <property type="nucleotide sequence ID" value="NZ_BAABJG010000029.1"/>
</dbReference>
<dbReference type="PANTHER" id="PTHR37823">
    <property type="entry name" value="CYTOCHROME C-553-LIKE"/>
    <property type="match status" value="1"/>
</dbReference>
<name>A0ABW3UNF7_9BACL</name>
<evidence type="ECO:0000256" key="1">
    <source>
        <dbReference type="ARBA" id="ARBA00022448"/>
    </source>
</evidence>
<dbReference type="InterPro" id="IPR012218">
    <property type="entry name" value="Cyt_c_BACSU-c550-type"/>
</dbReference>
<dbReference type="InterPro" id="IPR009056">
    <property type="entry name" value="Cyt_c-like_dom"/>
</dbReference>
<accession>A0ABW3UNF7</accession>
<dbReference type="InterPro" id="IPR051811">
    <property type="entry name" value="Cytochrome_c550/c551-like"/>
</dbReference>
<keyword evidence="10" id="KW-1185">Reference proteome</keyword>
<keyword evidence="3 6" id="KW-0479">Metal-binding</keyword>
<dbReference type="InterPro" id="IPR036909">
    <property type="entry name" value="Cyt_c-like_dom_sf"/>
</dbReference>
<keyword evidence="5 6" id="KW-0408">Iron</keyword>
<evidence type="ECO:0000256" key="3">
    <source>
        <dbReference type="ARBA" id="ARBA00022723"/>
    </source>
</evidence>
<dbReference type="PROSITE" id="PS51257">
    <property type="entry name" value="PROKAR_LIPOPROTEIN"/>
    <property type="match status" value="1"/>
</dbReference>
<reference evidence="10" key="1">
    <citation type="journal article" date="2019" name="Int. J. Syst. Evol. Microbiol.">
        <title>The Global Catalogue of Microorganisms (GCM) 10K type strain sequencing project: providing services to taxonomists for standard genome sequencing and annotation.</title>
        <authorList>
            <consortium name="The Broad Institute Genomics Platform"/>
            <consortium name="The Broad Institute Genome Sequencing Center for Infectious Disease"/>
            <person name="Wu L."/>
            <person name="Ma J."/>
        </authorList>
    </citation>
    <scope>NUCLEOTIDE SEQUENCE [LARGE SCALE GENOMIC DNA]</scope>
    <source>
        <strain evidence="10">CCUG 53270</strain>
    </source>
</reference>